<evidence type="ECO:0000313" key="2">
    <source>
        <dbReference type="Proteomes" id="UP000016491"/>
    </source>
</evidence>
<protein>
    <submittedName>
        <fullName evidence="1">Uncharacterized protein</fullName>
    </submittedName>
</protein>
<organism evidence="1 2">
    <name type="scientific">[Clostridium] symbiosum ATCC 14940</name>
    <dbReference type="NCBI Taxonomy" id="411472"/>
    <lineage>
        <taxon>Bacteria</taxon>
        <taxon>Bacillati</taxon>
        <taxon>Bacillota</taxon>
        <taxon>Clostridia</taxon>
        <taxon>Lachnospirales</taxon>
        <taxon>Lachnospiraceae</taxon>
        <taxon>Otoolea</taxon>
    </lineage>
</organism>
<dbReference type="Proteomes" id="UP000016491">
    <property type="component" value="Unassembled WGS sequence"/>
</dbReference>
<gene>
    <name evidence="1" type="ORF">CLOSYM_02114</name>
</gene>
<accession>A0ABC9TYJ8</accession>
<name>A0ABC9TYJ8_CLOSY</name>
<sequence length="40" mass="4885">MELLNRYPKLYTEEKQKTVWMLQSGLWQNCSIRNRKIEGV</sequence>
<dbReference type="EMBL" id="AWSU01000160">
    <property type="protein sequence ID" value="ERI77325.1"/>
    <property type="molecule type" value="Genomic_DNA"/>
</dbReference>
<comment type="caution">
    <text evidence="1">The sequence shown here is derived from an EMBL/GenBank/DDBJ whole genome shotgun (WGS) entry which is preliminary data.</text>
</comment>
<evidence type="ECO:0000313" key="1">
    <source>
        <dbReference type="EMBL" id="ERI77325.1"/>
    </source>
</evidence>
<proteinExistence type="predicted"/>
<reference evidence="1 2" key="1">
    <citation type="submission" date="2013-07" db="EMBL/GenBank/DDBJ databases">
        <authorList>
            <person name="Weinstock G."/>
            <person name="Sodergren E."/>
            <person name="Wylie T."/>
            <person name="Fulton L."/>
            <person name="Fulton R."/>
            <person name="Fronick C."/>
            <person name="O'Laughlin M."/>
            <person name="Godfrey J."/>
            <person name="Miner T."/>
            <person name="Herter B."/>
            <person name="Appelbaum E."/>
            <person name="Cordes M."/>
            <person name="Lek S."/>
            <person name="Wollam A."/>
            <person name="Pepin K.H."/>
            <person name="Palsikar V.B."/>
            <person name="Mitreva M."/>
            <person name="Wilson R.K."/>
        </authorList>
    </citation>
    <scope>NUCLEOTIDE SEQUENCE [LARGE SCALE GENOMIC DNA]</scope>
    <source>
        <strain evidence="1 2">ATCC 14940</strain>
    </source>
</reference>
<dbReference type="AlphaFoldDB" id="A0ABC9TYJ8"/>